<keyword evidence="1" id="KW-0812">Transmembrane</keyword>
<proteinExistence type="predicted"/>
<dbReference type="EMBL" id="AUPL01008212">
    <property type="protein sequence ID" value="ESL04871.1"/>
    <property type="molecule type" value="Genomic_DNA"/>
</dbReference>
<dbReference type="AlphaFoldDB" id="A0A061ISV9"/>
<accession>A0A061ISV9</accession>
<protein>
    <submittedName>
        <fullName evidence="2">Uncharacterized protein</fullName>
    </submittedName>
</protein>
<evidence type="ECO:0000313" key="2">
    <source>
        <dbReference type="EMBL" id="ESL04871.1"/>
    </source>
</evidence>
<keyword evidence="1" id="KW-1133">Transmembrane helix</keyword>
<feature type="transmembrane region" description="Helical" evidence="1">
    <location>
        <begin position="6"/>
        <end position="23"/>
    </location>
</feature>
<organism evidence="2 3">
    <name type="scientific">Trypanosoma rangeli SC58</name>
    <dbReference type="NCBI Taxonomy" id="429131"/>
    <lineage>
        <taxon>Eukaryota</taxon>
        <taxon>Discoba</taxon>
        <taxon>Euglenozoa</taxon>
        <taxon>Kinetoplastea</taxon>
        <taxon>Metakinetoplastina</taxon>
        <taxon>Trypanosomatida</taxon>
        <taxon>Trypanosomatidae</taxon>
        <taxon>Trypanosoma</taxon>
        <taxon>Herpetosoma</taxon>
    </lineage>
</organism>
<name>A0A061ISV9_TRYRA</name>
<dbReference type="Proteomes" id="UP000031737">
    <property type="component" value="Unassembled WGS sequence"/>
</dbReference>
<reference evidence="2 3" key="1">
    <citation type="submission" date="2013-07" db="EMBL/GenBank/DDBJ databases">
        <authorList>
            <person name="Stoco P.H."/>
            <person name="Wagner G."/>
            <person name="Gerber A."/>
            <person name="Zaha A."/>
            <person name="Thompson C."/>
            <person name="Bartholomeu D.C."/>
            <person name="Luckemeyer D.D."/>
            <person name="Bahia D."/>
            <person name="Loreto E."/>
            <person name="Prestes E.B."/>
            <person name="Lima F.M."/>
            <person name="Rodrigues-Luiz G."/>
            <person name="Vallejo G.A."/>
            <person name="Filho J.F."/>
            <person name="Monteiro K.M."/>
            <person name="Tyler K.M."/>
            <person name="de Almeida L.G."/>
            <person name="Ortiz M.F."/>
            <person name="Siervo M.A."/>
            <person name="de Moraes M.H."/>
            <person name="Cunha O.L."/>
            <person name="Mendonca-Neto R."/>
            <person name="Silva R."/>
            <person name="Teixeira S.M."/>
            <person name="Murta S.M."/>
            <person name="Sincero T.C."/>
            <person name="Mendes T.A."/>
            <person name="Urmenyi T.P."/>
            <person name="Silva V.G."/>
            <person name="da Rocha W.D."/>
            <person name="Andersson B."/>
            <person name="Romanha A.J."/>
            <person name="Steindel M."/>
            <person name="de Vasconcelos A.T."/>
            <person name="Grisard E.C."/>
        </authorList>
    </citation>
    <scope>NUCLEOTIDE SEQUENCE [LARGE SCALE GENOMIC DNA]</scope>
    <source>
        <strain evidence="2 3">SC58</strain>
    </source>
</reference>
<evidence type="ECO:0000313" key="3">
    <source>
        <dbReference type="Proteomes" id="UP000031737"/>
    </source>
</evidence>
<sequence length="80" mass="9422">MEVARVSFWPLFSPAFYFSFSNLKQRKKKRKKRKKKLPWPRAVCLLMGQRVVAVCVCGRPPAEKAVEGGERTRRRVERDE</sequence>
<evidence type="ECO:0000256" key="1">
    <source>
        <dbReference type="SAM" id="Phobius"/>
    </source>
</evidence>
<keyword evidence="3" id="KW-1185">Reference proteome</keyword>
<dbReference type="VEuPathDB" id="TriTrypDB:TRSC58_07589"/>
<gene>
    <name evidence="2" type="ORF">TRSC58_07589</name>
</gene>
<comment type="caution">
    <text evidence="2">The sequence shown here is derived from an EMBL/GenBank/DDBJ whole genome shotgun (WGS) entry which is preliminary data.</text>
</comment>
<keyword evidence="1" id="KW-0472">Membrane</keyword>